<proteinExistence type="predicted"/>
<gene>
    <name evidence="7" type="primary">prnD_1</name>
    <name evidence="7" type="ORF">ENSA7_37880</name>
</gene>
<dbReference type="PROSITE" id="PS00570">
    <property type="entry name" value="RING_HYDROXYL_ALPHA"/>
    <property type="match status" value="1"/>
</dbReference>
<keyword evidence="3 7" id="KW-0560">Oxidoreductase</keyword>
<dbReference type="Pfam" id="PF00355">
    <property type="entry name" value="Rieske"/>
    <property type="match status" value="1"/>
</dbReference>
<dbReference type="GO" id="GO:0051537">
    <property type="term" value="F:2 iron, 2 sulfur cluster binding"/>
    <property type="evidence" value="ECO:0007669"/>
    <property type="project" value="UniProtKB-KW"/>
</dbReference>
<dbReference type="PANTHER" id="PTHR21266">
    <property type="entry name" value="IRON-SULFUR DOMAIN CONTAINING PROTEIN"/>
    <property type="match status" value="1"/>
</dbReference>
<dbReference type="GO" id="GO:0016491">
    <property type="term" value="F:oxidoreductase activity"/>
    <property type="evidence" value="ECO:0007669"/>
    <property type="project" value="UniProtKB-KW"/>
</dbReference>
<evidence type="ECO:0000256" key="5">
    <source>
        <dbReference type="ARBA" id="ARBA00023014"/>
    </source>
</evidence>
<dbReference type="SUPFAM" id="SSF50022">
    <property type="entry name" value="ISP domain"/>
    <property type="match status" value="1"/>
</dbReference>
<comment type="caution">
    <text evidence="7">The sequence shown here is derived from an EMBL/GenBank/DDBJ whole genome shotgun (WGS) entry which is preliminary data.</text>
</comment>
<dbReference type="InterPro" id="IPR036922">
    <property type="entry name" value="Rieske_2Fe-2S_sf"/>
</dbReference>
<feature type="domain" description="Rieske" evidence="6">
    <location>
        <begin position="1"/>
        <end position="98"/>
    </location>
</feature>
<organism evidence="7 8">
    <name type="scientific">Enhygromyxa salina</name>
    <dbReference type="NCBI Taxonomy" id="215803"/>
    <lineage>
        <taxon>Bacteria</taxon>
        <taxon>Pseudomonadati</taxon>
        <taxon>Myxococcota</taxon>
        <taxon>Polyangia</taxon>
        <taxon>Nannocystales</taxon>
        <taxon>Nannocystaceae</taxon>
        <taxon>Enhygromyxa</taxon>
    </lineage>
</organism>
<sequence>MKLRGSPVKVKVLDHDMVVFRDARGRPSALLDRCSHRGAPLSIGRVVRGAVECSYHGWRYDRSGECIHIPSLTKERRIPKSCTVPSFPCAENDGYVWVWTGEGEPAPLPAIAGFSSRYWVQGMVEAQCASLRAVEINLDWCHPYFAHRWTHPQSYRIRVKGFSEGRYETRATSSGMILFAPPTKTDDAPVPAEPGIKLTYELPDRVSVEFFRPYHTRAVMHFVPTGPSSCRLEYVRTRSLPIGRRIRWESREPLLFAQDRTLLEGGQPWYDRDGGQFERSVEADWSTIMVRQIVEQAASGQWPPTELPRRRVISVRG</sequence>
<keyword evidence="1" id="KW-0001">2Fe-2S</keyword>
<evidence type="ECO:0000259" key="6">
    <source>
        <dbReference type="PROSITE" id="PS51296"/>
    </source>
</evidence>
<dbReference type="InterPro" id="IPR050584">
    <property type="entry name" value="Cholesterol_7-desaturase"/>
</dbReference>
<dbReference type="GO" id="GO:0005506">
    <property type="term" value="F:iron ion binding"/>
    <property type="evidence" value="ECO:0007669"/>
    <property type="project" value="InterPro"/>
</dbReference>
<evidence type="ECO:0000256" key="1">
    <source>
        <dbReference type="ARBA" id="ARBA00022714"/>
    </source>
</evidence>
<keyword evidence="5" id="KW-0411">Iron-sulfur</keyword>
<dbReference type="PANTHER" id="PTHR21266:SF60">
    <property type="entry name" value="3-KETOSTEROID-9-ALPHA-MONOOXYGENASE, OXYGENASE COMPONENT"/>
    <property type="match status" value="1"/>
</dbReference>
<dbReference type="AlphaFoldDB" id="A0A2S9YN21"/>
<dbReference type="EC" id="1.14.13.-" evidence="7"/>
<keyword evidence="2" id="KW-0479">Metal-binding</keyword>
<name>A0A2S9YN21_9BACT</name>
<dbReference type="InterPro" id="IPR015881">
    <property type="entry name" value="ARHD_Rieske_2Fe_2S"/>
</dbReference>
<dbReference type="PROSITE" id="PS51296">
    <property type="entry name" value="RIESKE"/>
    <property type="match status" value="1"/>
</dbReference>
<evidence type="ECO:0000256" key="3">
    <source>
        <dbReference type="ARBA" id="ARBA00023002"/>
    </source>
</evidence>
<dbReference type="Gene3D" id="2.102.10.10">
    <property type="entry name" value="Rieske [2Fe-2S] iron-sulphur domain"/>
    <property type="match status" value="1"/>
</dbReference>
<evidence type="ECO:0000313" key="8">
    <source>
        <dbReference type="Proteomes" id="UP000238823"/>
    </source>
</evidence>
<evidence type="ECO:0000313" key="7">
    <source>
        <dbReference type="EMBL" id="PRQ06469.1"/>
    </source>
</evidence>
<dbReference type="OrthoDB" id="9790995at2"/>
<dbReference type="InterPro" id="IPR017941">
    <property type="entry name" value="Rieske_2Fe-2S"/>
</dbReference>
<protein>
    <submittedName>
        <fullName evidence="7">Aminopyrrolnitrin oxygenase PrnD</fullName>
        <ecNumber evidence="7">1.14.13.-</ecNumber>
    </submittedName>
</protein>
<dbReference type="EMBL" id="PVNL01000074">
    <property type="protein sequence ID" value="PRQ06469.1"/>
    <property type="molecule type" value="Genomic_DNA"/>
</dbReference>
<accession>A0A2S9YN21</accession>
<keyword evidence="4" id="KW-0408">Iron</keyword>
<reference evidence="7 8" key="1">
    <citation type="submission" date="2018-03" db="EMBL/GenBank/DDBJ databases">
        <title>Draft Genome Sequences of the Obligatory Marine Myxobacteria Enhygromyxa salina SWB007.</title>
        <authorList>
            <person name="Poehlein A."/>
            <person name="Moghaddam J.A."/>
            <person name="Harms H."/>
            <person name="Alanjari M."/>
            <person name="Koenig G.M."/>
            <person name="Daniel R."/>
            <person name="Schaeberle T.F."/>
        </authorList>
    </citation>
    <scope>NUCLEOTIDE SEQUENCE [LARGE SCALE GENOMIC DNA]</scope>
    <source>
        <strain evidence="7 8">SWB007</strain>
    </source>
</reference>
<evidence type="ECO:0000256" key="2">
    <source>
        <dbReference type="ARBA" id="ARBA00022723"/>
    </source>
</evidence>
<evidence type="ECO:0000256" key="4">
    <source>
        <dbReference type="ARBA" id="ARBA00023004"/>
    </source>
</evidence>
<dbReference type="Proteomes" id="UP000238823">
    <property type="component" value="Unassembled WGS sequence"/>
</dbReference>
<dbReference type="SUPFAM" id="SSF55961">
    <property type="entry name" value="Bet v1-like"/>
    <property type="match status" value="1"/>
</dbReference>